<dbReference type="InterPro" id="IPR051218">
    <property type="entry name" value="Sec_MonoDiacylglyc_Lipase"/>
</dbReference>
<dbReference type="InterPro" id="IPR029058">
    <property type="entry name" value="AB_hydrolase_fold"/>
</dbReference>
<dbReference type="Proteomes" id="UP000225740">
    <property type="component" value="Unassembled WGS sequence"/>
</dbReference>
<evidence type="ECO:0000259" key="2">
    <source>
        <dbReference type="Pfam" id="PF01764"/>
    </source>
</evidence>
<organism evidence="3 4">
    <name type="scientific">Rhodopirellula bahusiensis</name>
    <dbReference type="NCBI Taxonomy" id="2014065"/>
    <lineage>
        <taxon>Bacteria</taxon>
        <taxon>Pseudomonadati</taxon>
        <taxon>Planctomycetota</taxon>
        <taxon>Planctomycetia</taxon>
        <taxon>Pirellulales</taxon>
        <taxon>Pirellulaceae</taxon>
        <taxon>Rhodopirellula</taxon>
    </lineage>
</organism>
<dbReference type="CDD" id="cd00519">
    <property type="entry name" value="Lipase_3"/>
    <property type="match status" value="1"/>
</dbReference>
<reference evidence="3 4" key="1">
    <citation type="submission" date="2017-06" db="EMBL/GenBank/DDBJ databases">
        <title>Description of Rhodopirellula bahusiensis sp. nov.</title>
        <authorList>
            <person name="Kizina J."/>
            <person name="Harder J."/>
        </authorList>
    </citation>
    <scope>NUCLEOTIDE SEQUENCE [LARGE SCALE GENOMIC DNA]</scope>
    <source>
        <strain evidence="3 4">SWK21</strain>
    </source>
</reference>
<sequence>MKHVLLCALALQFFAATEANGQERTYAQSNGNQIVVTRYSPRELTDGDLPSAKLKENWNTDEEVRWDLTAYLALLSEQVYSDDDETLDFLIRGMGFTKWVAIKNETMAAHVVSGDGLAVVIFRGTNFTEIPDWYKNLTVAFETTNQGKFHSGFSDAYRKVQSEVRQFISDEQPSKLWITGHSLGGAMAVACGVDVKLNTKTPATMVTFGQPRFADEKGAKWIDQQFDGHYARFVHGVDIVPSVPFYVPWIFPYAHAGNLVAIHDERITLSESYSSTPALSANYCGSCGRATMQAQIPVYQPIEEPPPLTKAEYEQSLQTYEFAVSNEPATDYAQAMKAPLEFSLVPKIFADHFIDGYRVLVRRYRDGQTQMTIPRDYP</sequence>
<protein>
    <recommendedName>
        <fullName evidence="2">Fungal lipase-type domain-containing protein</fullName>
    </recommendedName>
</protein>
<feature type="domain" description="Fungal lipase-type" evidence="2">
    <location>
        <begin position="119"/>
        <end position="245"/>
    </location>
</feature>
<dbReference type="PANTHER" id="PTHR45856">
    <property type="entry name" value="ALPHA/BETA-HYDROLASES SUPERFAMILY PROTEIN"/>
    <property type="match status" value="1"/>
</dbReference>
<dbReference type="RefSeq" id="WP_099261515.1">
    <property type="nucleotide sequence ID" value="NZ_NIZW01000011.1"/>
</dbReference>
<keyword evidence="1" id="KW-0732">Signal</keyword>
<proteinExistence type="predicted"/>
<dbReference type="GO" id="GO:0006629">
    <property type="term" value="P:lipid metabolic process"/>
    <property type="evidence" value="ECO:0007669"/>
    <property type="project" value="InterPro"/>
</dbReference>
<dbReference type="OrthoDB" id="5522031at2"/>
<gene>
    <name evidence="3" type="ORF">CEE69_15235</name>
</gene>
<dbReference type="EMBL" id="NIZW01000011">
    <property type="protein sequence ID" value="PHQ34369.1"/>
    <property type="molecule type" value="Genomic_DNA"/>
</dbReference>
<evidence type="ECO:0000313" key="4">
    <source>
        <dbReference type="Proteomes" id="UP000225740"/>
    </source>
</evidence>
<dbReference type="Pfam" id="PF01764">
    <property type="entry name" value="Lipase_3"/>
    <property type="match status" value="1"/>
</dbReference>
<dbReference type="AlphaFoldDB" id="A0A2G1W6U1"/>
<accession>A0A2G1W6U1</accession>
<evidence type="ECO:0000313" key="3">
    <source>
        <dbReference type="EMBL" id="PHQ34369.1"/>
    </source>
</evidence>
<comment type="caution">
    <text evidence="3">The sequence shown here is derived from an EMBL/GenBank/DDBJ whole genome shotgun (WGS) entry which is preliminary data.</text>
</comment>
<evidence type="ECO:0000256" key="1">
    <source>
        <dbReference type="SAM" id="SignalP"/>
    </source>
</evidence>
<keyword evidence="4" id="KW-1185">Reference proteome</keyword>
<dbReference type="PANTHER" id="PTHR45856:SF24">
    <property type="entry name" value="FUNGAL LIPASE-LIKE DOMAIN-CONTAINING PROTEIN"/>
    <property type="match status" value="1"/>
</dbReference>
<name>A0A2G1W6U1_9BACT</name>
<dbReference type="GeneID" id="90609434"/>
<feature type="chain" id="PRO_5013726834" description="Fungal lipase-type domain-containing protein" evidence="1">
    <location>
        <begin position="22"/>
        <end position="378"/>
    </location>
</feature>
<feature type="signal peptide" evidence="1">
    <location>
        <begin position="1"/>
        <end position="21"/>
    </location>
</feature>
<dbReference type="SUPFAM" id="SSF53474">
    <property type="entry name" value="alpha/beta-Hydrolases"/>
    <property type="match status" value="1"/>
</dbReference>
<dbReference type="Gene3D" id="3.40.50.1820">
    <property type="entry name" value="alpha/beta hydrolase"/>
    <property type="match status" value="1"/>
</dbReference>
<dbReference type="InterPro" id="IPR002921">
    <property type="entry name" value="Fungal_lipase-type"/>
</dbReference>